<dbReference type="SUPFAM" id="SSF53649">
    <property type="entry name" value="Alkaline phosphatase-like"/>
    <property type="match status" value="1"/>
</dbReference>
<dbReference type="PANTHER" id="PTHR42693">
    <property type="entry name" value="ARYLSULFATASE FAMILY MEMBER"/>
    <property type="match status" value="1"/>
</dbReference>
<dbReference type="InterPro" id="IPR029058">
    <property type="entry name" value="AB_hydrolase_fold"/>
</dbReference>
<dbReference type="Gene3D" id="3.40.50.1820">
    <property type="entry name" value="alpha/beta hydrolase"/>
    <property type="match status" value="1"/>
</dbReference>
<feature type="domain" description="Sulfatase N-terminal" evidence="3">
    <location>
        <begin position="54"/>
        <end position="207"/>
    </location>
</feature>
<evidence type="ECO:0000259" key="3">
    <source>
        <dbReference type="Pfam" id="PF00884"/>
    </source>
</evidence>
<feature type="domain" description="BD-FAE-like" evidence="4">
    <location>
        <begin position="424"/>
        <end position="608"/>
    </location>
</feature>
<dbReference type="Pfam" id="PF00884">
    <property type="entry name" value="Sulfatase"/>
    <property type="match status" value="1"/>
</dbReference>
<dbReference type="EMBL" id="JADIMO010000100">
    <property type="protein sequence ID" value="MBO8445629.1"/>
    <property type="molecule type" value="Genomic_DNA"/>
</dbReference>
<protein>
    <submittedName>
        <fullName evidence="5">Sulfatase-like hydrolase/transferase</fullName>
    </submittedName>
</protein>
<dbReference type="Gene3D" id="3.40.720.10">
    <property type="entry name" value="Alkaline Phosphatase, subunit A"/>
    <property type="match status" value="1"/>
</dbReference>
<dbReference type="AlphaFoldDB" id="A0A9D9EIG6"/>
<proteinExistence type="inferred from homology"/>
<dbReference type="Pfam" id="PF20434">
    <property type="entry name" value="BD-FAE"/>
    <property type="match status" value="1"/>
</dbReference>
<dbReference type="InterPro" id="IPR049492">
    <property type="entry name" value="BD-FAE-like_dom"/>
</dbReference>
<accession>A0A9D9EIG6</accession>
<sequence>MALPEDIRLFPWYLREAGYYTCNASKTDYNCVMDKGAWDSVKGNMGDWRKRLEEGSEDTPFFHCFTSTTSHESSLQFQEGDVCTAGTQYDPADVVLRPYHPDTETFRYTYARHYDRIADIDRELGRMIAMLEEDGLLDDTFIFFMGDNGGCLPFSKGYTGEAGLNVPLVVYVPENWKDLAPFSYGERAGCFVDFLDLAPTLLNLAGVDLPAHLDGEPFMGTGVSARDLRKKDEVYCYGDRFDELYAMNRTVRKGNFKYSRNFFPHHSKSLFCSYRYRQAAFREWKELPLLEDEDPVVRMQAASFLAMTKGKNPGPVLKSALAEAANQSAALMILNEAAFLHEYNPAWDLSVKKSDVLNFSKSGGERLSFLDKDFAHAQVSEKPEVRVFSMPLEYVGDPGSNGIVLPEEKMDNGAYRNVTKAEMTVYLPESSRPVPCILLFPGGGYDNVQVANAGTKAAEYLTAHGIAAVVVKYRQPNGHRMIPIMDGQQAIRMVRRSASEWNIIPDKIGICGSSAGGHLVSMLAVHTEPARPDSPRELEHYTSRPDFLILLKAAICWSKGNTMRNIHGPEPSEETVFYCNALNHITADHMPTFIAHCYDDPAAPSKYTVQYFLKLQELGIPAELHVYESGGHGIGWSPKNSRPMDSWKDALLKWRYLWPE</sequence>
<evidence type="ECO:0000259" key="4">
    <source>
        <dbReference type="Pfam" id="PF20434"/>
    </source>
</evidence>
<dbReference type="Proteomes" id="UP000823619">
    <property type="component" value="Unassembled WGS sequence"/>
</dbReference>
<dbReference type="PANTHER" id="PTHR42693:SF53">
    <property type="entry name" value="ENDO-4-O-SULFATASE"/>
    <property type="match status" value="1"/>
</dbReference>
<gene>
    <name evidence="5" type="ORF">IAC23_08075</name>
</gene>
<dbReference type="InterPro" id="IPR050738">
    <property type="entry name" value="Sulfatase"/>
</dbReference>
<evidence type="ECO:0000256" key="2">
    <source>
        <dbReference type="ARBA" id="ARBA00022801"/>
    </source>
</evidence>
<dbReference type="InterPro" id="IPR000917">
    <property type="entry name" value="Sulfatase_N"/>
</dbReference>
<reference evidence="5" key="2">
    <citation type="journal article" date="2021" name="PeerJ">
        <title>Extensive microbial diversity within the chicken gut microbiome revealed by metagenomics and culture.</title>
        <authorList>
            <person name="Gilroy R."/>
            <person name="Ravi A."/>
            <person name="Getino M."/>
            <person name="Pursley I."/>
            <person name="Horton D.L."/>
            <person name="Alikhan N.F."/>
            <person name="Baker D."/>
            <person name="Gharbi K."/>
            <person name="Hall N."/>
            <person name="Watson M."/>
            <person name="Adriaenssens E.M."/>
            <person name="Foster-Nyarko E."/>
            <person name="Jarju S."/>
            <person name="Secka A."/>
            <person name="Antonio M."/>
            <person name="Oren A."/>
            <person name="Chaudhuri R.R."/>
            <person name="La Ragione R."/>
            <person name="Hildebrand F."/>
            <person name="Pallen M.J."/>
        </authorList>
    </citation>
    <scope>NUCLEOTIDE SEQUENCE</scope>
    <source>
        <strain evidence="5">D5-748</strain>
    </source>
</reference>
<evidence type="ECO:0000313" key="6">
    <source>
        <dbReference type="Proteomes" id="UP000823619"/>
    </source>
</evidence>
<comment type="similarity">
    <text evidence="1">Belongs to the sulfatase family.</text>
</comment>
<organism evidence="5 6">
    <name type="scientific">Candidatus Cryptobacteroides merdavium</name>
    <dbReference type="NCBI Taxonomy" id="2840769"/>
    <lineage>
        <taxon>Bacteria</taxon>
        <taxon>Pseudomonadati</taxon>
        <taxon>Bacteroidota</taxon>
        <taxon>Bacteroidia</taxon>
        <taxon>Bacteroidales</taxon>
        <taxon>Candidatus Cryptobacteroides</taxon>
    </lineage>
</organism>
<dbReference type="InterPro" id="IPR017850">
    <property type="entry name" value="Alkaline_phosphatase_core_sf"/>
</dbReference>
<comment type="caution">
    <text evidence="5">The sequence shown here is derived from an EMBL/GenBank/DDBJ whole genome shotgun (WGS) entry which is preliminary data.</text>
</comment>
<name>A0A9D9EIG6_9BACT</name>
<reference evidence="5" key="1">
    <citation type="submission" date="2020-10" db="EMBL/GenBank/DDBJ databases">
        <authorList>
            <person name="Gilroy R."/>
        </authorList>
    </citation>
    <scope>NUCLEOTIDE SEQUENCE</scope>
    <source>
        <strain evidence="5">D5-748</strain>
    </source>
</reference>
<dbReference type="GO" id="GO:0004065">
    <property type="term" value="F:arylsulfatase activity"/>
    <property type="evidence" value="ECO:0007669"/>
    <property type="project" value="TreeGrafter"/>
</dbReference>
<keyword evidence="2 5" id="KW-0378">Hydrolase</keyword>
<evidence type="ECO:0000256" key="1">
    <source>
        <dbReference type="ARBA" id="ARBA00008779"/>
    </source>
</evidence>
<dbReference type="SUPFAM" id="SSF53474">
    <property type="entry name" value="alpha/beta-Hydrolases"/>
    <property type="match status" value="1"/>
</dbReference>
<evidence type="ECO:0000313" key="5">
    <source>
        <dbReference type="EMBL" id="MBO8445629.1"/>
    </source>
</evidence>